<feature type="domain" description="NAD-dependent epimerase/dehydratase" evidence="1">
    <location>
        <begin position="3"/>
        <end position="166"/>
    </location>
</feature>
<dbReference type="RefSeq" id="WP_184946450.1">
    <property type="nucleotide sequence ID" value="NZ_BAAAWZ010000001.1"/>
</dbReference>
<evidence type="ECO:0000313" key="2">
    <source>
        <dbReference type="EMBL" id="MBB5966377.1"/>
    </source>
</evidence>
<dbReference type="Pfam" id="PF01370">
    <property type="entry name" value="Epimerase"/>
    <property type="match status" value="1"/>
</dbReference>
<dbReference type="Gene3D" id="3.40.50.720">
    <property type="entry name" value="NAD(P)-binding Rossmann-like Domain"/>
    <property type="match status" value="1"/>
</dbReference>
<evidence type="ECO:0000259" key="1">
    <source>
        <dbReference type="Pfam" id="PF01370"/>
    </source>
</evidence>
<accession>A0A841DC76</accession>
<dbReference type="Proteomes" id="UP000562352">
    <property type="component" value="Unassembled WGS sequence"/>
</dbReference>
<sequence length="354" mass="37715">MRVTVVGATGNVGTSVVSALAADSNVTSILGLARRTPAWSPAKTEWRSVDVSAGDLAPHFAGSDAVVHLAWLFQPTRDPLTTWHVNALGSLRVFAAAARAKVPALVYASSVGAYSPGPKDRPVTEDWPTHGWPGAAYGREKAYVERALDLFEREHPEIRVVRLRPGFIFKREAATEQRRLFAGPFLPQRLVRPGLVPFVPDIPGLTFQAVHGDDIGEAYRLAVVGDASGAFNIAADPVIDPAALAGLLGARLVSVPAPLLRGAVSAAWRMRLVPAAPELVDMVLAMPVMDASRARTELGWRPRHSASDAFRELLEGLRSVAGMATPPLSPHAGGPGRIGELATGIGKRDLTRTR</sequence>
<organism evidence="2 3">
    <name type="scientific">Planomonospora venezuelensis</name>
    <dbReference type="NCBI Taxonomy" id="1999"/>
    <lineage>
        <taxon>Bacteria</taxon>
        <taxon>Bacillati</taxon>
        <taxon>Actinomycetota</taxon>
        <taxon>Actinomycetes</taxon>
        <taxon>Streptosporangiales</taxon>
        <taxon>Streptosporangiaceae</taxon>
        <taxon>Planomonospora</taxon>
    </lineage>
</organism>
<dbReference type="InterPro" id="IPR036291">
    <property type="entry name" value="NAD(P)-bd_dom_sf"/>
</dbReference>
<evidence type="ECO:0000313" key="3">
    <source>
        <dbReference type="Proteomes" id="UP000562352"/>
    </source>
</evidence>
<dbReference type="SUPFAM" id="SSF51735">
    <property type="entry name" value="NAD(P)-binding Rossmann-fold domains"/>
    <property type="match status" value="1"/>
</dbReference>
<gene>
    <name evidence="2" type="ORF">FHS22_005668</name>
</gene>
<comment type="caution">
    <text evidence="2">The sequence shown here is derived from an EMBL/GenBank/DDBJ whole genome shotgun (WGS) entry which is preliminary data.</text>
</comment>
<dbReference type="EMBL" id="JACHJJ010000023">
    <property type="protein sequence ID" value="MBB5966377.1"/>
    <property type="molecule type" value="Genomic_DNA"/>
</dbReference>
<dbReference type="AlphaFoldDB" id="A0A841DC76"/>
<name>A0A841DC76_PLAVE</name>
<keyword evidence="3" id="KW-1185">Reference proteome</keyword>
<dbReference type="GO" id="GO:0004029">
    <property type="term" value="F:aldehyde dehydrogenase (NAD+) activity"/>
    <property type="evidence" value="ECO:0007669"/>
    <property type="project" value="TreeGrafter"/>
</dbReference>
<reference evidence="2 3" key="1">
    <citation type="submission" date="2020-08" db="EMBL/GenBank/DDBJ databases">
        <title>Genomic Encyclopedia of Type Strains, Phase III (KMG-III): the genomes of soil and plant-associated and newly described type strains.</title>
        <authorList>
            <person name="Whitman W."/>
        </authorList>
    </citation>
    <scope>NUCLEOTIDE SEQUENCE [LARGE SCALE GENOMIC DNA]</scope>
    <source>
        <strain evidence="2 3">CECT 3303</strain>
    </source>
</reference>
<dbReference type="PANTHER" id="PTHR48079:SF6">
    <property type="entry name" value="NAD(P)-BINDING DOMAIN-CONTAINING PROTEIN-RELATED"/>
    <property type="match status" value="1"/>
</dbReference>
<dbReference type="PANTHER" id="PTHR48079">
    <property type="entry name" value="PROTEIN YEEZ"/>
    <property type="match status" value="1"/>
</dbReference>
<dbReference type="GO" id="GO:0005737">
    <property type="term" value="C:cytoplasm"/>
    <property type="evidence" value="ECO:0007669"/>
    <property type="project" value="TreeGrafter"/>
</dbReference>
<protein>
    <submittedName>
        <fullName evidence="2">Nucleoside-diphosphate-sugar epimerase</fullName>
    </submittedName>
</protein>
<proteinExistence type="predicted"/>
<dbReference type="InterPro" id="IPR001509">
    <property type="entry name" value="Epimerase_deHydtase"/>
</dbReference>
<dbReference type="InterPro" id="IPR051783">
    <property type="entry name" value="NAD(P)-dependent_oxidoreduct"/>
</dbReference>